<dbReference type="OrthoDB" id="3732892at2"/>
<accession>A0A1I2D0U4</accession>
<proteinExistence type="predicted"/>
<feature type="chain" id="PRO_5038871976" evidence="2">
    <location>
        <begin position="20"/>
        <end position="311"/>
    </location>
</feature>
<evidence type="ECO:0000256" key="2">
    <source>
        <dbReference type="SAM" id="SignalP"/>
    </source>
</evidence>
<keyword evidence="1" id="KW-0472">Membrane</keyword>
<dbReference type="EMBL" id="FONZ01000001">
    <property type="protein sequence ID" value="SFE74187.1"/>
    <property type="molecule type" value="Genomic_DNA"/>
</dbReference>
<keyword evidence="1" id="KW-1133">Transmembrane helix</keyword>
<feature type="signal peptide" evidence="2">
    <location>
        <begin position="1"/>
        <end position="19"/>
    </location>
</feature>
<dbReference type="RefSeq" id="WP_093374486.1">
    <property type="nucleotide sequence ID" value="NZ_BNAN01000001.1"/>
</dbReference>
<evidence type="ECO:0000313" key="3">
    <source>
        <dbReference type="EMBL" id="SFE74187.1"/>
    </source>
</evidence>
<evidence type="ECO:0000256" key="1">
    <source>
        <dbReference type="SAM" id="Phobius"/>
    </source>
</evidence>
<dbReference type="STRING" id="285351.SAMN04488035_0350"/>
<protein>
    <submittedName>
        <fullName evidence="3">Uncharacterized protein</fullName>
    </submittedName>
</protein>
<feature type="transmembrane region" description="Helical" evidence="1">
    <location>
        <begin position="138"/>
        <end position="157"/>
    </location>
</feature>
<feature type="transmembrane region" description="Helical" evidence="1">
    <location>
        <begin position="253"/>
        <end position="278"/>
    </location>
</feature>
<dbReference type="Proteomes" id="UP000198520">
    <property type="component" value="Unassembled WGS sequence"/>
</dbReference>
<feature type="transmembrane region" description="Helical" evidence="1">
    <location>
        <begin position="223"/>
        <end position="241"/>
    </location>
</feature>
<name>A0A1I2D0U4_9MICO</name>
<keyword evidence="2" id="KW-0732">Signal</keyword>
<keyword evidence="1" id="KW-0812">Transmembrane</keyword>
<gene>
    <name evidence="3" type="ORF">SAMN04488035_0350</name>
</gene>
<feature type="transmembrane region" description="Helical" evidence="1">
    <location>
        <begin position="85"/>
        <end position="108"/>
    </location>
</feature>
<evidence type="ECO:0000313" key="4">
    <source>
        <dbReference type="Proteomes" id="UP000198520"/>
    </source>
</evidence>
<sequence>MSPTLLAAILGGVAIAAVARVTGPAAARTAAHAFARRVDLALTDDVAPRVVDRLAARDRASGVGALVAVAFGGLWAALTEPAETVGGIVVALAFFLGYAAGSALYGWYESTRPVPAGPRIARATTPTHADYIDPVERLGLRIGAFLAPLLIGGLALVDALSDAIAFGPFPVGAAVVAVVCPVVANVAEALGARLVLARPQVAATPHELAWDDALRARTLRDSITAPLIVTLYAPLFYLGVVDAGLEGGWPANPAVGVVSGVFGTYILVLVLLTLLALARRPERHFRRRLWPTAPQAAPAVAGAQPDAEPQP</sequence>
<dbReference type="AlphaFoldDB" id="A0A1I2D0U4"/>
<keyword evidence="4" id="KW-1185">Reference proteome</keyword>
<feature type="transmembrane region" description="Helical" evidence="1">
    <location>
        <begin position="59"/>
        <end position="78"/>
    </location>
</feature>
<organism evidence="3 4">
    <name type="scientific">Flavimobilis marinus</name>
    <dbReference type="NCBI Taxonomy" id="285351"/>
    <lineage>
        <taxon>Bacteria</taxon>
        <taxon>Bacillati</taxon>
        <taxon>Actinomycetota</taxon>
        <taxon>Actinomycetes</taxon>
        <taxon>Micrococcales</taxon>
        <taxon>Jonesiaceae</taxon>
        <taxon>Flavimobilis</taxon>
    </lineage>
</organism>
<reference evidence="4" key="1">
    <citation type="submission" date="2016-10" db="EMBL/GenBank/DDBJ databases">
        <authorList>
            <person name="Varghese N."/>
            <person name="Submissions S."/>
        </authorList>
    </citation>
    <scope>NUCLEOTIDE SEQUENCE [LARGE SCALE GENOMIC DNA]</scope>
    <source>
        <strain evidence="4">DSM 19083</strain>
    </source>
</reference>